<feature type="transmembrane region" description="Helical" evidence="1">
    <location>
        <begin position="99"/>
        <end position="124"/>
    </location>
</feature>
<keyword evidence="1" id="KW-0812">Transmembrane</keyword>
<dbReference type="EMBL" id="VSSQ01003613">
    <property type="protein sequence ID" value="MPM21549.1"/>
    <property type="molecule type" value="Genomic_DNA"/>
</dbReference>
<feature type="transmembrane region" description="Helical" evidence="1">
    <location>
        <begin position="167"/>
        <end position="189"/>
    </location>
</feature>
<organism evidence="2">
    <name type="scientific">bioreactor metagenome</name>
    <dbReference type="NCBI Taxonomy" id="1076179"/>
    <lineage>
        <taxon>unclassified sequences</taxon>
        <taxon>metagenomes</taxon>
        <taxon>ecological metagenomes</taxon>
    </lineage>
</organism>
<keyword evidence="1" id="KW-1133">Transmembrane helix</keyword>
<protein>
    <recommendedName>
        <fullName evidence="3">ABC-2 family transporter protein</fullName>
    </recommendedName>
</protein>
<dbReference type="AlphaFoldDB" id="A0A644XZK8"/>
<feature type="transmembrane region" description="Helical" evidence="1">
    <location>
        <begin position="18"/>
        <end position="36"/>
    </location>
</feature>
<accession>A0A644XZK8</accession>
<feature type="transmembrane region" description="Helical" evidence="1">
    <location>
        <begin position="48"/>
        <end position="68"/>
    </location>
</feature>
<sequence>MLNYIRADIYRNLNRKYFWIYTGIIAAMSVLVTVLFKISSIPDKNFNLVLDIATQAFTLPIYLVGVFVEMATSDEQKNQTFKNVVSFGVTRNTIAISKVITAVILSMLSAFIILTAFSISGLIFLGGPSDFLSEFLIRFALASVLWIAAISIGTFIALVFNSSNISAFVYFGIFLMTKNIIAILSLLVWEKFSYLNNYLISTKLNILASEPLTIENIGPAILVGVVYTVVFTGLSMLYLRKKEIK</sequence>
<name>A0A644XZK8_9ZZZZ</name>
<gene>
    <name evidence="2" type="ORF">SDC9_67993</name>
</gene>
<evidence type="ECO:0000256" key="1">
    <source>
        <dbReference type="SAM" id="Phobius"/>
    </source>
</evidence>
<reference evidence="2" key="1">
    <citation type="submission" date="2019-08" db="EMBL/GenBank/DDBJ databases">
        <authorList>
            <person name="Kucharzyk K."/>
            <person name="Murdoch R.W."/>
            <person name="Higgins S."/>
            <person name="Loffler F."/>
        </authorList>
    </citation>
    <scope>NUCLEOTIDE SEQUENCE</scope>
</reference>
<feature type="transmembrane region" description="Helical" evidence="1">
    <location>
        <begin position="136"/>
        <end position="160"/>
    </location>
</feature>
<keyword evidence="1" id="KW-0472">Membrane</keyword>
<feature type="transmembrane region" description="Helical" evidence="1">
    <location>
        <begin position="217"/>
        <end position="239"/>
    </location>
</feature>
<evidence type="ECO:0000313" key="2">
    <source>
        <dbReference type="EMBL" id="MPM21549.1"/>
    </source>
</evidence>
<dbReference type="PANTHER" id="PTHR37305">
    <property type="entry name" value="INTEGRAL MEMBRANE PROTEIN-RELATED"/>
    <property type="match status" value="1"/>
</dbReference>
<dbReference type="Pfam" id="PF12730">
    <property type="entry name" value="ABC2_membrane_4"/>
    <property type="match status" value="1"/>
</dbReference>
<comment type="caution">
    <text evidence="2">The sequence shown here is derived from an EMBL/GenBank/DDBJ whole genome shotgun (WGS) entry which is preliminary data.</text>
</comment>
<evidence type="ECO:0008006" key="3">
    <source>
        <dbReference type="Google" id="ProtNLM"/>
    </source>
</evidence>
<dbReference type="PANTHER" id="PTHR37305:SF1">
    <property type="entry name" value="MEMBRANE PROTEIN"/>
    <property type="match status" value="1"/>
</dbReference>
<proteinExistence type="predicted"/>